<accession>A0A6C0HJ97</accession>
<evidence type="ECO:0000313" key="2">
    <source>
        <dbReference type="EMBL" id="QHT80186.1"/>
    </source>
</evidence>
<organism evidence="2">
    <name type="scientific">viral metagenome</name>
    <dbReference type="NCBI Taxonomy" id="1070528"/>
    <lineage>
        <taxon>unclassified sequences</taxon>
        <taxon>metagenomes</taxon>
        <taxon>organismal metagenomes</taxon>
    </lineage>
</organism>
<sequence length="78" mass="9103">MNFKLKYISVPIFLVSFALGIFAVYIYEPENKKIMVYPSPDNVDYIQYKDKANNCFQFKEQKVASCPTNVERIPIQSN</sequence>
<proteinExistence type="predicted"/>
<keyword evidence="1" id="KW-1133">Transmembrane helix</keyword>
<dbReference type="EMBL" id="MN739966">
    <property type="protein sequence ID" value="QHT80186.1"/>
    <property type="molecule type" value="Genomic_DNA"/>
</dbReference>
<keyword evidence="1" id="KW-0472">Membrane</keyword>
<feature type="transmembrane region" description="Helical" evidence="1">
    <location>
        <begin position="6"/>
        <end position="27"/>
    </location>
</feature>
<keyword evidence="1" id="KW-0812">Transmembrane</keyword>
<reference evidence="2" key="1">
    <citation type="journal article" date="2020" name="Nature">
        <title>Giant virus diversity and host interactions through global metagenomics.</title>
        <authorList>
            <person name="Schulz F."/>
            <person name="Roux S."/>
            <person name="Paez-Espino D."/>
            <person name="Jungbluth S."/>
            <person name="Walsh D.A."/>
            <person name="Denef V.J."/>
            <person name="McMahon K.D."/>
            <person name="Konstantinidis K.T."/>
            <person name="Eloe-Fadrosh E.A."/>
            <person name="Kyrpides N.C."/>
            <person name="Woyke T."/>
        </authorList>
    </citation>
    <scope>NUCLEOTIDE SEQUENCE</scope>
    <source>
        <strain evidence="2">GVMAG-M-3300023184-120</strain>
    </source>
</reference>
<evidence type="ECO:0000256" key="1">
    <source>
        <dbReference type="SAM" id="Phobius"/>
    </source>
</evidence>
<dbReference type="AlphaFoldDB" id="A0A6C0HJ97"/>
<name>A0A6C0HJ97_9ZZZZ</name>
<protein>
    <submittedName>
        <fullName evidence="2">Uncharacterized protein</fullName>
    </submittedName>
</protein>